<dbReference type="RefSeq" id="WP_192029816.1">
    <property type="nucleotide sequence ID" value="NZ_JACYTR010000022.1"/>
</dbReference>
<organism evidence="2 3">
    <name type="scientific">Pseudomarimonas arenosa</name>
    <dbReference type="NCBI Taxonomy" id="2774145"/>
    <lineage>
        <taxon>Bacteria</taxon>
        <taxon>Pseudomonadati</taxon>
        <taxon>Pseudomonadota</taxon>
        <taxon>Gammaproteobacteria</taxon>
        <taxon>Lysobacterales</taxon>
        <taxon>Lysobacteraceae</taxon>
        <taxon>Pseudomarimonas</taxon>
    </lineage>
</organism>
<name>A0AAW3ZP25_9GAMM</name>
<feature type="signal peptide" evidence="1">
    <location>
        <begin position="1"/>
        <end position="31"/>
    </location>
</feature>
<feature type="chain" id="PRO_5043700066" description="Bacterial Ig-like domain-containing protein" evidence="1">
    <location>
        <begin position="32"/>
        <end position="285"/>
    </location>
</feature>
<keyword evidence="3" id="KW-1185">Reference proteome</keyword>
<keyword evidence="1" id="KW-0732">Signal</keyword>
<evidence type="ECO:0000313" key="2">
    <source>
        <dbReference type="EMBL" id="MBD8526394.1"/>
    </source>
</evidence>
<evidence type="ECO:0008006" key="4">
    <source>
        <dbReference type="Google" id="ProtNLM"/>
    </source>
</evidence>
<accession>A0AAW3ZP25</accession>
<comment type="caution">
    <text evidence="2">The sequence shown here is derived from an EMBL/GenBank/DDBJ whole genome shotgun (WGS) entry which is preliminary data.</text>
</comment>
<sequence>MSTWVAIHLARAGAVLGLMMTASLLCEPVHAQATLNSAPRVSITGVSELQRADTLCVQLQDGQSLSFDDLSVSDADVGVADLRVRVELEPGGLGAPSVLIPGLSGLPGVTIIREEPDRIRFSAPLTSVNSALAALVYQSEGLAVDVLDIIVDDQQLPPLSAEFRLWIEVLASTSSNVARCRPPPDLQAGSDTGASNEDDITSAATLSFDVTGVLDTDVVQLFNDAELIDQGTATGTSIVLTDPAPVVDTTGLYSVVVNGDLGSAALSVAIVSATVFHDGFETVVN</sequence>
<reference evidence="2 3" key="1">
    <citation type="submission" date="2020-09" db="EMBL/GenBank/DDBJ databases">
        <title>Pseudoxanthomonas sp. CAU 1598 isolated from sand of Yaerae Beach.</title>
        <authorList>
            <person name="Kim W."/>
        </authorList>
    </citation>
    <scope>NUCLEOTIDE SEQUENCE [LARGE SCALE GENOMIC DNA]</scope>
    <source>
        <strain evidence="2 3">CAU 1598</strain>
    </source>
</reference>
<gene>
    <name evidence="2" type="ORF">IFO71_11660</name>
</gene>
<evidence type="ECO:0000256" key="1">
    <source>
        <dbReference type="SAM" id="SignalP"/>
    </source>
</evidence>
<dbReference type="EMBL" id="JACYTR010000022">
    <property type="protein sequence ID" value="MBD8526394.1"/>
    <property type="molecule type" value="Genomic_DNA"/>
</dbReference>
<dbReference type="Proteomes" id="UP000613768">
    <property type="component" value="Unassembled WGS sequence"/>
</dbReference>
<dbReference type="Gene3D" id="6.20.50.90">
    <property type="match status" value="1"/>
</dbReference>
<protein>
    <recommendedName>
        <fullName evidence="4">Bacterial Ig-like domain-containing protein</fullName>
    </recommendedName>
</protein>
<dbReference type="AlphaFoldDB" id="A0AAW3ZP25"/>
<proteinExistence type="predicted"/>
<evidence type="ECO:0000313" key="3">
    <source>
        <dbReference type="Proteomes" id="UP000613768"/>
    </source>
</evidence>